<gene>
    <name evidence="1" type="ORF">BDR25DRAFT_358696</name>
</gene>
<accession>A0ACB6QJK3</accession>
<dbReference type="EMBL" id="MU003521">
    <property type="protein sequence ID" value="KAF2467139.1"/>
    <property type="molecule type" value="Genomic_DNA"/>
</dbReference>
<comment type="caution">
    <text evidence="1">The sequence shown here is derived from an EMBL/GenBank/DDBJ whole genome shotgun (WGS) entry which is preliminary data.</text>
</comment>
<keyword evidence="2" id="KW-1185">Reference proteome</keyword>
<evidence type="ECO:0000313" key="2">
    <source>
        <dbReference type="Proteomes" id="UP000799755"/>
    </source>
</evidence>
<evidence type="ECO:0000313" key="1">
    <source>
        <dbReference type="EMBL" id="KAF2467139.1"/>
    </source>
</evidence>
<name>A0ACB6QJK3_9PLEO</name>
<reference evidence="1" key="1">
    <citation type="journal article" date="2020" name="Stud. Mycol.">
        <title>101 Dothideomycetes genomes: a test case for predicting lifestyles and emergence of pathogens.</title>
        <authorList>
            <person name="Haridas S."/>
            <person name="Albert R."/>
            <person name="Binder M."/>
            <person name="Bloem J."/>
            <person name="Labutti K."/>
            <person name="Salamov A."/>
            <person name="Andreopoulos B."/>
            <person name="Baker S."/>
            <person name="Barry K."/>
            <person name="Bills G."/>
            <person name="Bluhm B."/>
            <person name="Cannon C."/>
            <person name="Castanera R."/>
            <person name="Culley D."/>
            <person name="Daum C."/>
            <person name="Ezra D."/>
            <person name="Gonzalez J."/>
            <person name="Henrissat B."/>
            <person name="Kuo A."/>
            <person name="Liang C."/>
            <person name="Lipzen A."/>
            <person name="Lutzoni F."/>
            <person name="Magnuson J."/>
            <person name="Mondo S."/>
            <person name="Nolan M."/>
            <person name="Ohm R."/>
            <person name="Pangilinan J."/>
            <person name="Park H.-J."/>
            <person name="Ramirez L."/>
            <person name="Alfaro M."/>
            <person name="Sun H."/>
            <person name="Tritt A."/>
            <person name="Yoshinaga Y."/>
            <person name="Zwiers L.-H."/>
            <person name="Turgeon B."/>
            <person name="Goodwin S."/>
            <person name="Spatafora J."/>
            <person name="Crous P."/>
            <person name="Grigoriev I."/>
        </authorList>
    </citation>
    <scope>NUCLEOTIDE SEQUENCE</scope>
    <source>
        <strain evidence="1">ATCC 200398</strain>
    </source>
</reference>
<dbReference type="Proteomes" id="UP000799755">
    <property type="component" value="Unassembled WGS sequence"/>
</dbReference>
<sequence length="652" mass="73848">DHKDTLSSKYRLGLALYSQKKCSEGEWLLQQAVEGRERTLGRDHEDTLNSKYWLGLALYDQKKYIEAAGLLQQAVEGRKSILGRDHEDTLAAVLLLQELQLNSSSLSPTNVTAQQALASRLDSFFLGGQDSQESYTDSKINEISSLLKHSNLQWSKVPRTYVVLRTIDHLNLLNDLIDAGFSDYWFPVTERNLPECLSPSIRAKFFVAQRLVLTNSMSLEKGEMGQHCHFKQGESPPFEPKEVLGNGGFSQVDKVLSLISFKEYARKRVLRSAAFRGRRIEDMKQFIAEINILKRLKHHHIVKFVGSYTDPKYIGLIMSPVAEMDLGAYLTRATISNHPELRTFFGCLAGALEFLHEQKVRHKDIKPANILVNHGNVMFADFGLSLDFTDANGSTTMSMVNGMTPRYCAPEVALYEPRNTKSDIWSLGVVFMEMIIVLKGRTAQYMDEFFSQNGSRQKFIRTNMDALPDFIAELRGIGGLLDNRALGWTQGMLMLEQQLRPTASSLVASITEFEKEEERVGFLRSLMESWGNSFRRKNFASTLACSLVGDNIELQLSRARIENEEFPIDIAKEPQREDGRHGENCIVARVDVANSLKGKRRSSALLPLSVAGGLMPPTPYSWMIADFHLFDWSQVYLQYSHSHQQLPRIRFA</sequence>
<proteinExistence type="predicted"/>
<organism evidence="1 2">
    <name type="scientific">Lindgomyces ingoldianus</name>
    <dbReference type="NCBI Taxonomy" id="673940"/>
    <lineage>
        <taxon>Eukaryota</taxon>
        <taxon>Fungi</taxon>
        <taxon>Dikarya</taxon>
        <taxon>Ascomycota</taxon>
        <taxon>Pezizomycotina</taxon>
        <taxon>Dothideomycetes</taxon>
        <taxon>Pleosporomycetidae</taxon>
        <taxon>Pleosporales</taxon>
        <taxon>Lindgomycetaceae</taxon>
        <taxon>Lindgomyces</taxon>
    </lineage>
</organism>
<protein>
    <submittedName>
        <fullName evidence="1">Kinase-like protein</fullName>
    </submittedName>
</protein>
<feature type="non-terminal residue" evidence="1">
    <location>
        <position position="1"/>
    </location>
</feature>